<reference evidence="9 10" key="1">
    <citation type="submission" date="2016-11" db="EMBL/GenBank/DDBJ databases">
        <authorList>
            <person name="Jaros S."/>
            <person name="Januszkiewicz K."/>
            <person name="Wedrychowicz H."/>
        </authorList>
    </citation>
    <scope>NUCLEOTIDE SEQUENCE [LARGE SCALE GENOMIC DNA]</scope>
    <source>
        <strain evidence="9 10">DSM 15970</strain>
    </source>
</reference>
<dbReference type="InterPro" id="IPR003445">
    <property type="entry name" value="Cat_transpt"/>
</dbReference>
<feature type="transmembrane region" description="Helical" evidence="8">
    <location>
        <begin position="402"/>
        <end position="422"/>
    </location>
</feature>
<dbReference type="PANTHER" id="PTHR32024">
    <property type="entry name" value="TRK SYSTEM POTASSIUM UPTAKE PROTEIN TRKG-RELATED"/>
    <property type="match status" value="1"/>
</dbReference>
<feature type="transmembrane region" description="Helical" evidence="8">
    <location>
        <begin position="342"/>
        <end position="364"/>
    </location>
</feature>
<dbReference type="GO" id="GO:0005886">
    <property type="term" value="C:plasma membrane"/>
    <property type="evidence" value="ECO:0007669"/>
    <property type="project" value="UniProtKB-SubCell"/>
</dbReference>
<feature type="transmembrane region" description="Helical" evidence="8">
    <location>
        <begin position="187"/>
        <end position="207"/>
    </location>
</feature>
<protein>
    <submittedName>
        <fullName evidence="9">Trk system potassium uptake protein TrkH</fullName>
    </submittedName>
</protein>
<sequence length="441" mass="47495">MSPMKIILMGYCLVILVGTLLLMLPASAKGQGGVSMIDAFFTATSATCVTGLVRFDTYMNWTIFGQIVILVMIQIGGIGFMTFVVSVISLTRMKIGFSQRLVMQESVAAPQIGGIVRNTRIMLIGTLVVEGMGALLLAFHFCPRLGLGKGLYFSVFHSISAFCNAGFDLMGNSGEAFSSLTTLGTNAYVNLIIMFLIISGGLGFFVWYDLLEKRFSFRKMELHSKMVIVVTLILVVGGAAGIFIFEQFGSAFDGYTTSEKILLSFFQSVTARTAGFNSANLGNLMGSSQFLMICLMMIGGSAGSTAGGIKTTTFAVMVMSISAKLRREKSIECFGRRLDDEILRTSSCIFMIYMFASIASAMVISTVENVPVFTALFETVSAIGTVGCTLGITPGVGTLSEIILSMLMIFGRVGPITFLFAFSSEKHMMISKMPLGKIRVG</sequence>
<evidence type="ECO:0000256" key="3">
    <source>
        <dbReference type="ARBA" id="ARBA00022475"/>
    </source>
</evidence>
<dbReference type="PANTHER" id="PTHR32024:SF1">
    <property type="entry name" value="KTR SYSTEM POTASSIUM UPTAKE PROTEIN B"/>
    <property type="match status" value="1"/>
</dbReference>
<dbReference type="Proteomes" id="UP000184342">
    <property type="component" value="Unassembled WGS sequence"/>
</dbReference>
<dbReference type="AlphaFoldDB" id="A0A1M6IVD2"/>
<dbReference type="STRING" id="1122934.SAMN02745691_01862"/>
<evidence type="ECO:0000256" key="8">
    <source>
        <dbReference type="SAM" id="Phobius"/>
    </source>
</evidence>
<organism evidence="9 10">
    <name type="scientific">Parasporobacterium paucivorans DSM 15970</name>
    <dbReference type="NCBI Taxonomy" id="1122934"/>
    <lineage>
        <taxon>Bacteria</taxon>
        <taxon>Bacillati</taxon>
        <taxon>Bacillota</taxon>
        <taxon>Clostridia</taxon>
        <taxon>Lachnospirales</taxon>
        <taxon>Lachnospiraceae</taxon>
        <taxon>Parasporobacterium</taxon>
    </lineage>
</organism>
<dbReference type="EMBL" id="FQYT01000019">
    <property type="protein sequence ID" value="SHJ38279.1"/>
    <property type="molecule type" value="Genomic_DNA"/>
</dbReference>
<keyword evidence="2" id="KW-0813">Transport</keyword>
<gene>
    <name evidence="9" type="ORF">SAMN02745691_01862</name>
</gene>
<keyword evidence="5 8" id="KW-1133">Transmembrane helix</keyword>
<keyword evidence="3" id="KW-1003">Cell membrane</keyword>
<comment type="subcellular location">
    <subcellularLocation>
        <location evidence="1">Cell membrane</location>
        <topology evidence="1">Multi-pass membrane protein</topology>
    </subcellularLocation>
</comment>
<evidence type="ECO:0000313" key="9">
    <source>
        <dbReference type="EMBL" id="SHJ38279.1"/>
    </source>
</evidence>
<proteinExistence type="predicted"/>
<keyword evidence="6" id="KW-0406">Ion transport</keyword>
<evidence type="ECO:0000256" key="1">
    <source>
        <dbReference type="ARBA" id="ARBA00004651"/>
    </source>
</evidence>
<evidence type="ECO:0000256" key="5">
    <source>
        <dbReference type="ARBA" id="ARBA00022989"/>
    </source>
</evidence>
<evidence type="ECO:0000313" key="10">
    <source>
        <dbReference type="Proteomes" id="UP000184342"/>
    </source>
</evidence>
<evidence type="ECO:0000256" key="6">
    <source>
        <dbReference type="ARBA" id="ARBA00023065"/>
    </source>
</evidence>
<keyword evidence="4 8" id="KW-0812">Transmembrane</keyword>
<dbReference type="GO" id="GO:0008324">
    <property type="term" value="F:monoatomic cation transmembrane transporter activity"/>
    <property type="evidence" value="ECO:0007669"/>
    <property type="project" value="InterPro"/>
</dbReference>
<feature type="transmembrane region" description="Helical" evidence="8">
    <location>
        <begin position="227"/>
        <end position="245"/>
    </location>
</feature>
<evidence type="ECO:0000256" key="2">
    <source>
        <dbReference type="ARBA" id="ARBA00022448"/>
    </source>
</evidence>
<keyword evidence="7 8" id="KW-0472">Membrane</keyword>
<evidence type="ECO:0000256" key="7">
    <source>
        <dbReference type="ARBA" id="ARBA00023136"/>
    </source>
</evidence>
<feature type="transmembrane region" description="Helical" evidence="8">
    <location>
        <begin position="290"/>
        <end position="321"/>
    </location>
</feature>
<feature type="transmembrane region" description="Helical" evidence="8">
    <location>
        <begin position="121"/>
        <end position="141"/>
    </location>
</feature>
<dbReference type="Pfam" id="PF02386">
    <property type="entry name" value="TrkH"/>
    <property type="match status" value="1"/>
</dbReference>
<keyword evidence="10" id="KW-1185">Reference proteome</keyword>
<accession>A0A1M6IVD2</accession>
<feature type="transmembrane region" description="Helical" evidence="8">
    <location>
        <begin position="63"/>
        <end position="90"/>
    </location>
</feature>
<name>A0A1M6IVD2_9FIRM</name>
<dbReference type="GO" id="GO:0030001">
    <property type="term" value="P:metal ion transport"/>
    <property type="evidence" value="ECO:0007669"/>
    <property type="project" value="UniProtKB-ARBA"/>
</dbReference>
<evidence type="ECO:0000256" key="4">
    <source>
        <dbReference type="ARBA" id="ARBA00022692"/>
    </source>
</evidence>